<dbReference type="SUPFAM" id="SSF53474">
    <property type="entry name" value="alpha/beta-Hydrolases"/>
    <property type="match status" value="1"/>
</dbReference>
<evidence type="ECO:0000256" key="2">
    <source>
        <dbReference type="ARBA" id="ARBA00004502"/>
    </source>
</evidence>
<proteinExistence type="inferred from homology"/>
<comment type="catalytic activity">
    <reaction evidence="10">
        <text>a cholesterol ester + H2O = cholesterol + a fatty acid + H(+)</text>
        <dbReference type="Rhea" id="RHEA:36403"/>
        <dbReference type="ChEBI" id="CHEBI:15377"/>
        <dbReference type="ChEBI" id="CHEBI:15378"/>
        <dbReference type="ChEBI" id="CHEBI:16113"/>
        <dbReference type="ChEBI" id="CHEBI:17002"/>
        <dbReference type="ChEBI" id="CHEBI:28868"/>
        <dbReference type="EC" id="3.1.1.13"/>
    </reaction>
    <physiologicalReaction direction="left-to-right" evidence="10">
        <dbReference type="Rhea" id="RHEA:36404"/>
    </physiologicalReaction>
</comment>
<evidence type="ECO:0000256" key="6">
    <source>
        <dbReference type="ARBA" id="ARBA00022801"/>
    </source>
</evidence>
<gene>
    <name evidence="11" type="ORF">CUNI_LOCUS12371</name>
</gene>
<keyword evidence="6" id="KW-0378">Hydrolase</keyword>
<keyword evidence="12" id="KW-1185">Reference proteome</keyword>
<evidence type="ECO:0000256" key="7">
    <source>
        <dbReference type="ARBA" id="ARBA00022824"/>
    </source>
</evidence>
<dbReference type="PANTHER" id="PTHR13390:SF0">
    <property type="entry name" value="LIPID DROPLET-ASSOCIATED HYDROLASE"/>
    <property type="match status" value="1"/>
</dbReference>
<keyword evidence="5" id="KW-0551">Lipid droplet</keyword>
<sequence length="326" mass="37543">MFTTRESTVREDFITVGRVKTAVLKLGHLRGNPENGNQVLMLIIPGNPGVPHFYEDFMQELYRHGRERIPVWTLGHAGHIKPPGGTMSLSDVYSTEENLFGLQAQISHKVTFVKEHIPPYVSLILIGHSIGCYMILNMLDQLTTSQVLHCFMLFPTIERMALSPSGQFMTPILRHLRWLVVMAASCFSILPTRYRLSLIQWWFRREDYPDCLKKAVLETFTPFTANFVTYLAKIEMNMVTELQKDLLQKHCSKLSLYYGACDHWAPKEYYDDLITEFPNMDARLCELGLKHAFVLQAPENKKMAKIVWQWAQSHCKNVLLDTGGEM</sequence>
<evidence type="ECO:0000313" key="12">
    <source>
        <dbReference type="Proteomes" id="UP000678393"/>
    </source>
</evidence>
<organism evidence="11 12">
    <name type="scientific">Candidula unifasciata</name>
    <dbReference type="NCBI Taxonomy" id="100452"/>
    <lineage>
        <taxon>Eukaryota</taxon>
        <taxon>Metazoa</taxon>
        <taxon>Spiralia</taxon>
        <taxon>Lophotrochozoa</taxon>
        <taxon>Mollusca</taxon>
        <taxon>Gastropoda</taxon>
        <taxon>Heterobranchia</taxon>
        <taxon>Euthyneura</taxon>
        <taxon>Panpulmonata</taxon>
        <taxon>Eupulmonata</taxon>
        <taxon>Stylommatophora</taxon>
        <taxon>Helicina</taxon>
        <taxon>Helicoidea</taxon>
        <taxon>Geomitridae</taxon>
        <taxon>Candidula</taxon>
    </lineage>
</organism>
<dbReference type="FunFam" id="3.40.50.1820:FF:000068">
    <property type="entry name" value="Lipid droplet associated hydrolase"/>
    <property type="match status" value="1"/>
</dbReference>
<dbReference type="GO" id="GO:0019915">
    <property type="term" value="P:lipid storage"/>
    <property type="evidence" value="ECO:0007669"/>
    <property type="project" value="InterPro"/>
</dbReference>
<evidence type="ECO:0000313" key="11">
    <source>
        <dbReference type="EMBL" id="CAG5126813.1"/>
    </source>
</evidence>
<evidence type="ECO:0000256" key="3">
    <source>
        <dbReference type="ARBA" id="ARBA00008300"/>
    </source>
</evidence>
<evidence type="ECO:0000256" key="4">
    <source>
        <dbReference type="ARBA" id="ARBA00019242"/>
    </source>
</evidence>
<evidence type="ECO:0000256" key="10">
    <source>
        <dbReference type="ARBA" id="ARBA00049527"/>
    </source>
</evidence>
<dbReference type="GO" id="GO:0004771">
    <property type="term" value="F:sterol ester esterase activity"/>
    <property type="evidence" value="ECO:0007669"/>
    <property type="project" value="UniProtKB-EC"/>
</dbReference>
<evidence type="ECO:0000256" key="5">
    <source>
        <dbReference type="ARBA" id="ARBA00022677"/>
    </source>
</evidence>
<evidence type="ECO:0000256" key="1">
    <source>
        <dbReference type="ARBA" id="ARBA00004240"/>
    </source>
</evidence>
<dbReference type="GO" id="GO:0034389">
    <property type="term" value="P:lipid droplet organization"/>
    <property type="evidence" value="ECO:0007669"/>
    <property type="project" value="UniProtKB-ARBA"/>
</dbReference>
<comment type="subcellular location">
    <subcellularLocation>
        <location evidence="1">Endoplasmic reticulum</location>
    </subcellularLocation>
    <subcellularLocation>
        <location evidence="2">Lipid droplet</location>
    </subcellularLocation>
</comment>
<dbReference type="EMBL" id="CAJHNH020002460">
    <property type="protein sequence ID" value="CAG5126813.1"/>
    <property type="molecule type" value="Genomic_DNA"/>
</dbReference>
<dbReference type="GO" id="GO:0005783">
    <property type="term" value="C:endoplasmic reticulum"/>
    <property type="evidence" value="ECO:0007669"/>
    <property type="project" value="UniProtKB-SubCell"/>
</dbReference>
<dbReference type="InterPro" id="IPR019363">
    <property type="entry name" value="LDAH"/>
</dbReference>
<keyword evidence="7" id="KW-0256">Endoplasmic reticulum</keyword>
<dbReference type="OrthoDB" id="448051at2759"/>
<dbReference type="AlphaFoldDB" id="A0A8S3ZBU0"/>
<dbReference type="PANTHER" id="PTHR13390">
    <property type="entry name" value="LIPASE"/>
    <property type="match status" value="1"/>
</dbReference>
<evidence type="ECO:0000256" key="9">
    <source>
        <dbReference type="ARBA" id="ARBA00039150"/>
    </source>
</evidence>
<dbReference type="GO" id="GO:0005811">
    <property type="term" value="C:lipid droplet"/>
    <property type="evidence" value="ECO:0007669"/>
    <property type="project" value="UniProtKB-SubCell"/>
</dbReference>
<dbReference type="Proteomes" id="UP000678393">
    <property type="component" value="Unassembled WGS sequence"/>
</dbReference>
<dbReference type="Gene3D" id="3.40.50.1820">
    <property type="entry name" value="alpha/beta hydrolase"/>
    <property type="match status" value="1"/>
</dbReference>
<dbReference type="EC" id="3.1.1.13" evidence="9"/>
<dbReference type="Pfam" id="PF10230">
    <property type="entry name" value="LIDHydrolase"/>
    <property type="match status" value="1"/>
</dbReference>
<dbReference type="InterPro" id="IPR029058">
    <property type="entry name" value="AB_hydrolase_fold"/>
</dbReference>
<evidence type="ECO:0000256" key="8">
    <source>
        <dbReference type="ARBA" id="ARBA00031924"/>
    </source>
</evidence>
<name>A0A8S3ZBU0_9EUPU</name>
<comment type="similarity">
    <text evidence="3">Belongs to the AB hydrolase superfamily. LDAH family.</text>
</comment>
<reference evidence="11" key="1">
    <citation type="submission" date="2021-04" db="EMBL/GenBank/DDBJ databases">
        <authorList>
            <consortium name="Molecular Ecology Group"/>
        </authorList>
    </citation>
    <scope>NUCLEOTIDE SEQUENCE</scope>
</reference>
<accession>A0A8S3ZBU0</accession>
<protein>
    <recommendedName>
        <fullName evidence="4">Lipid droplet-associated hydrolase</fullName>
        <ecNumber evidence="9">3.1.1.13</ecNumber>
    </recommendedName>
    <alternativeName>
        <fullName evidence="8">Lipid droplet-associated serine hydrolase</fullName>
    </alternativeName>
</protein>
<comment type="caution">
    <text evidence="11">The sequence shown here is derived from an EMBL/GenBank/DDBJ whole genome shotgun (WGS) entry which is preliminary data.</text>
</comment>